<evidence type="ECO:0000256" key="1">
    <source>
        <dbReference type="SAM" id="MobiDB-lite"/>
    </source>
</evidence>
<accession>A0A6B0UEX6</accession>
<protein>
    <submittedName>
        <fullName evidence="2">Putative secreted protein</fullName>
    </submittedName>
</protein>
<proteinExistence type="predicted"/>
<organism evidence="2">
    <name type="scientific">Ixodes ricinus</name>
    <name type="common">Common tick</name>
    <name type="synonym">Acarus ricinus</name>
    <dbReference type="NCBI Taxonomy" id="34613"/>
    <lineage>
        <taxon>Eukaryota</taxon>
        <taxon>Metazoa</taxon>
        <taxon>Ecdysozoa</taxon>
        <taxon>Arthropoda</taxon>
        <taxon>Chelicerata</taxon>
        <taxon>Arachnida</taxon>
        <taxon>Acari</taxon>
        <taxon>Parasitiformes</taxon>
        <taxon>Ixodida</taxon>
        <taxon>Ixodoidea</taxon>
        <taxon>Ixodidae</taxon>
        <taxon>Ixodinae</taxon>
        <taxon>Ixodes</taxon>
    </lineage>
</organism>
<sequence>MRWLYIPLACSSVRGSPNFRRCSPWLRRLLCPPSRPAKAWGTAGGSGAPGRPPGPSSGLPHCPDRPETRSWLSLWTCAGSRRRTRRSFRCSSLARSPYCP</sequence>
<dbReference type="AlphaFoldDB" id="A0A6B0UEX6"/>
<dbReference type="EMBL" id="GIFC01006027">
    <property type="protein sequence ID" value="MXU88110.1"/>
    <property type="molecule type" value="Transcribed_RNA"/>
</dbReference>
<name>A0A6B0UEX6_IXORI</name>
<evidence type="ECO:0000313" key="2">
    <source>
        <dbReference type="EMBL" id="MXU88110.1"/>
    </source>
</evidence>
<feature type="region of interest" description="Disordered" evidence="1">
    <location>
        <begin position="38"/>
        <end position="65"/>
    </location>
</feature>
<reference evidence="2" key="1">
    <citation type="submission" date="2019-12" db="EMBL/GenBank/DDBJ databases">
        <title>An insight into the sialome of adult female Ixodes ricinus ticks feeding for 6 days.</title>
        <authorList>
            <person name="Perner J."/>
            <person name="Ribeiro J.M.C."/>
        </authorList>
    </citation>
    <scope>NUCLEOTIDE SEQUENCE</scope>
    <source>
        <strain evidence="2">Semi-engorged</strain>
        <tissue evidence="2">Salivary glands</tissue>
    </source>
</reference>